<comment type="caution">
    <text evidence="4">The sequence shown here is derived from an EMBL/GenBank/DDBJ whole genome shotgun (WGS) entry which is preliminary data.</text>
</comment>
<proteinExistence type="predicted"/>
<dbReference type="PANTHER" id="PTHR13090:SF1">
    <property type="entry name" value="ARGININE-HYDROXYLASE NDUFAF5, MITOCHONDRIAL"/>
    <property type="match status" value="1"/>
</dbReference>
<feature type="non-terminal residue" evidence="4">
    <location>
        <position position="1"/>
    </location>
</feature>
<sequence>YAAQHQIKIDPLPPASHHPEPSASSQQSRSRSQQRKTTLAQIREKSSSPQQEELEIRHRQLTPYYVREESSQQTSSPQYLPTIPESPQLHERLHERLHESGPIITSATGVSHDEWFNYNDSPDLTGQNPEEFDSYSYDASQSQSPEFLSTSSQPIRDEEQIEIEFQPEQPQFVEPLNIVSAIVLIPVLQRTKELNTEINSSNPQTSAFTVFDRKAKKLQRDRAALDIEASKQVDYLKDEVAYRLVDRLLDVKRKYDTIVDLGCGCGHVVKHIDQDISKKLLMCDMSVDEELLPFKENSLEAVISNLSLHWVNDLP</sequence>
<evidence type="ECO:0000256" key="2">
    <source>
        <dbReference type="ARBA" id="ARBA00022679"/>
    </source>
</evidence>
<dbReference type="Proteomes" id="UP000789396">
    <property type="component" value="Unassembled WGS sequence"/>
</dbReference>
<name>A0A9N9E725_9GLOM</name>
<dbReference type="EMBL" id="CAJVPZ010014990">
    <property type="protein sequence ID" value="CAG8662253.1"/>
    <property type="molecule type" value="Genomic_DNA"/>
</dbReference>
<dbReference type="SUPFAM" id="SSF53335">
    <property type="entry name" value="S-adenosyl-L-methionine-dependent methyltransferases"/>
    <property type="match status" value="1"/>
</dbReference>
<dbReference type="OrthoDB" id="16816at2759"/>
<organism evidence="4 5">
    <name type="scientific">Racocetra fulgida</name>
    <dbReference type="NCBI Taxonomy" id="60492"/>
    <lineage>
        <taxon>Eukaryota</taxon>
        <taxon>Fungi</taxon>
        <taxon>Fungi incertae sedis</taxon>
        <taxon>Mucoromycota</taxon>
        <taxon>Glomeromycotina</taxon>
        <taxon>Glomeromycetes</taxon>
        <taxon>Diversisporales</taxon>
        <taxon>Gigasporaceae</taxon>
        <taxon>Racocetra</taxon>
    </lineage>
</organism>
<protein>
    <submittedName>
        <fullName evidence="4">12422_t:CDS:1</fullName>
    </submittedName>
</protein>
<keyword evidence="2" id="KW-0808">Transferase</keyword>
<accession>A0A9N9E725</accession>
<feature type="region of interest" description="Disordered" evidence="3">
    <location>
        <begin position="118"/>
        <end position="152"/>
    </location>
</feature>
<feature type="compositionally biased region" description="Low complexity" evidence="3">
    <location>
        <begin position="134"/>
        <end position="144"/>
    </location>
</feature>
<evidence type="ECO:0000313" key="5">
    <source>
        <dbReference type="Proteomes" id="UP000789396"/>
    </source>
</evidence>
<gene>
    <name evidence="4" type="ORF">RFULGI_LOCUS8893</name>
</gene>
<keyword evidence="5" id="KW-1185">Reference proteome</keyword>
<reference evidence="4" key="1">
    <citation type="submission" date="2021-06" db="EMBL/GenBank/DDBJ databases">
        <authorList>
            <person name="Kallberg Y."/>
            <person name="Tangrot J."/>
            <person name="Rosling A."/>
        </authorList>
    </citation>
    <scope>NUCLEOTIDE SEQUENCE</scope>
    <source>
        <strain evidence="4">IN212</strain>
    </source>
</reference>
<evidence type="ECO:0000256" key="3">
    <source>
        <dbReference type="SAM" id="MobiDB-lite"/>
    </source>
</evidence>
<feature type="region of interest" description="Disordered" evidence="3">
    <location>
        <begin position="1"/>
        <end position="84"/>
    </location>
</feature>
<dbReference type="AlphaFoldDB" id="A0A9N9E725"/>
<dbReference type="GO" id="GO:0008168">
    <property type="term" value="F:methyltransferase activity"/>
    <property type="evidence" value="ECO:0007669"/>
    <property type="project" value="UniProtKB-KW"/>
</dbReference>
<dbReference type="GO" id="GO:0032981">
    <property type="term" value="P:mitochondrial respiratory chain complex I assembly"/>
    <property type="evidence" value="ECO:0007669"/>
    <property type="project" value="TreeGrafter"/>
</dbReference>
<evidence type="ECO:0000256" key="1">
    <source>
        <dbReference type="ARBA" id="ARBA00022603"/>
    </source>
</evidence>
<feature type="compositionally biased region" description="Low complexity" evidence="3">
    <location>
        <begin position="21"/>
        <end position="31"/>
    </location>
</feature>
<dbReference type="InterPro" id="IPR050602">
    <property type="entry name" value="Malonyl-ACP_OMT"/>
</dbReference>
<dbReference type="Gene3D" id="3.40.50.150">
    <property type="entry name" value="Vaccinia Virus protein VP39"/>
    <property type="match status" value="1"/>
</dbReference>
<dbReference type="InterPro" id="IPR029063">
    <property type="entry name" value="SAM-dependent_MTases_sf"/>
</dbReference>
<dbReference type="GO" id="GO:0032259">
    <property type="term" value="P:methylation"/>
    <property type="evidence" value="ECO:0007669"/>
    <property type="project" value="UniProtKB-KW"/>
</dbReference>
<feature type="compositionally biased region" description="Polar residues" evidence="3">
    <location>
        <begin position="118"/>
        <end position="128"/>
    </location>
</feature>
<keyword evidence="1" id="KW-0489">Methyltransferase</keyword>
<dbReference type="PANTHER" id="PTHR13090">
    <property type="entry name" value="ARGININE-HYDROXYLASE NDUFAF5, MITOCHONDRIAL"/>
    <property type="match status" value="1"/>
</dbReference>
<feature type="non-terminal residue" evidence="4">
    <location>
        <position position="315"/>
    </location>
</feature>
<dbReference type="GO" id="GO:0005739">
    <property type="term" value="C:mitochondrion"/>
    <property type="evidence" value="ECO:0007669"/>
    <property type="project" value="TreeGrafter"/>
</dbReference>
<evidence type="ECO:0000313" key="4">
    <source>
        <dbReference type="EMBL" id="CAG8662253.1"/>
    </source>
</evidence>